<feature type="transmembrane region" description="Helical" evidence="1">
    <location>
        <begin position="7"/>
        <end position="26"/>
    </location>
</feature>
<gene>
    <name evidence="2" type="ORF">QQX04_00335</name>
</gene>
<comment type="caution">
    <text evidence="2">The sequence shown here is derived from an EMBL/GenBank/DDBJ whole genome shotgun (WGS) entry which is preliminary data.</text>
</comment>
<keyword evidence="1" id="KW-1133">Transmembrane helix</keyword>
<accession>A0ABT8FX14</accession>
<evidence type="ECO:0000313" key="2">
    <source>
        <dbReference type="EMBL" id="MDN4471436.1"/>
    </source>
</evidence>
<keyword evidence="1" id="KW-0472">Membrane</keyword>
<reference evidence="2" key="1">
    <citation type="submission" date="2023-06" db="EMBL/GenBank/DDBJ databases">
        <title>SYSU T00b26.</title>
        <authorList>
            <person name="Gao L."/>
            <person name="Fang B.-Z."/>
            <person name="Li W.-J."/>
        </authorList>
    </citation>
    <scope>NUCLEOTIDE SEQUENCE</scope>
    <source>
        <strain evidence="2">SYSU T00b26</strain>
    </source>
</reference>
<name>A0ABT8FX14_9MICO</name>
<dbReference type="EMBL" id="JAUHPV010000001">
    <property type="protein sequence ID" value="MDN4471436.1"/>
    <property type="molecule type" value="Genomic_DNA"/>
</dbReference>
<evidence type="ECO:0000313" key="3">
    <source>
        <dbReference type="Proteomes" id="UP001172738"/>
    </source>
</evidence>
<proteinExistence type="predicted"/>
<dbReference type="RefSeq" id="WP_301125060.1">
    <property type="nucleotide sequence ID" value="NZ_JAUHPV010000001.1"/>
</dbReference>
<organism evidence="2 3">
    <name type="scientific">Demequina zhanjiangensis</name>
    <dbReference type="NCBI Taxonomy" id="3051659"/>
    <lineage>
        <taxon>Bacteria</taxon>
        <taxon>Bacillati</taxon>
        <taxon>Actinomycetota</taxon>
        <taxon>Actinomycetes</taxon>
        <taxon>Micrococcales</taxon>
        <taxon>Demequinaceae</taxon>
        <taxon>Demequina</taxon>
    </lineage>
</organism>
<evidence type="ECO:0000256" key="1">
    <source>
        <dbReference type="SAM" id="Phobius"/>
    </source>
</evidence>
<protein>
    <submittedName>
        <fullName evidence="2">Uncharacterized protein</fullName>
    </submittedName>
</protein>
<feature type="transmembrane region" description="Helical" evidence="1">
    <location>
        <begin position="32"/>
        <end position="53"/>
    </location>
</feature>
<keyword evidence="1" id="KW-0812">Transmembrane</keyword>
<feature type="transmembrane region" description="Helical" evidence="1">
    <location>
        <begin position="74"/>
        <end position="96"/>
    </location>
</feature>
<dbReference type="Proteomes" id="UP001172738">
    <property type="component" value="Unassembled WGS sequence"/>
</dbReference>
<feature type="transmembrane region" description="Helical" evidence="1">
    <location>
        <begin position="102"/>
        <end position="122"/>
    </location>
</feature>
<keyword evidence="3" id="KW-1185">Reference proteome</keyword>
<sequence length="129" mass="13807">MRIRPIDLVDVLAYLIVLGAFIQLFPQVISESFLMAVLTAAVLKIMLEAVLWAKKVALGRVRNAGSKRAELLNATTLVLVLPGSKLVVIETIGLLFGDAVHLGGFFQVTALIIALTLARAGLRRAVATS</sequence>